<evidence type="ECO:0000259" key="8">
    <source>
        <dbReference type="PROSITE" id="PS50928"/>
    </source>
</evidence>
<organism evidence="9 10">
    <name type="scientific">Cohnella ginsengisoli</name>
    <dbReference type="NCBI Taxonomy" id="425004"/>
    <lineage>
        <taxon>Bacteria</taxon>
        <taxon>Bacillati</taxon>
        <taxon>Bacillota</taxon>
        <taxon>Bacilli</taxon>
        <taxon>Bacillales</taxon>
        <taxon>Paenibacillaceae</taxon>
        <taxon>Cohnella</taxon>
    </lineage>
</organism>
<evidence type="ECO:0000256" key="3">
    <source>
        <dbReference type="ARBA" id="ARBA00022475"/>
    </source>
</evidence>
<feature type="domain" description="ABC transmembrane type-1" evidence="8">
    <location>
        <begin position="84"/>
        <end position="301"/>
    </location>
</feature>
<dbReference type="PANTHER" id="PTHR30193">
    <property type="entry name" value="ABC TRANSPORTER PERMEASE PROTEIN"/>
    <property type="match status" value="1"/>
</dbReference>
<keyword evidence="10" id="KW-1185">Reference proteome</keyword>
<feature type="transmembrane region" description="Helical" evidence="7">
    <location>
        <begin position="280"/>
        <end position="300"/>
    </location>
</feature>
<dbReference type="GO" id="GO:0055085">
    <property type="term" value="P:transmembrane transport"/>
    <property type="evidence" value="ECO:0007669"/>
    <property type="project" value="InterPro"/>
</dbReference>
<protein>
    <submittedName>
        <fullName evidence="9">ABC transporter permease subunit</fullName>
    </submittedName>
</protein>
<feature type="transmembrane region" description="Helical" evidence="7">
    <location>
        <begin position="164"/>
        <end position="182"/>
    </location>
</feature>
<dbReference type="EMBL" id="JAPDHZ010000002">
    <property type="protein sequence ID" value="MDG0791119.1"/>
    <property type="molecule type" value="Genomic_DNA"/>
</dbReference>
<reference evidence="9 10" key="1">
    <citation type="submission" date="2022-10" db="EMBL/GenBank/DDBJ databases">
        <title>Comparative genomic analysis of Cohnella hashimotonis sp. nov., isolated from the International Space Station.</title>
        <authorList>
            <person name="Simpson A."/>
            <person name="Venkateswaran K."/>
        </authorList>
    </citation>
    <scope>NUCLEOTIDE SEQUENCE [LARGE SCALE GENOMIC DNA]</scope>
    <source>
        <strain evidence="9 10">DSM 18997</strain>
    </source>
</reference>
<sequence length="315" mass="35464">MDAGRQRGKTKGIAFELNKNAFLYLMAVPGLIVLFFFNYLPMAGVLIAFKNFDFGKGIFGSEWTKPIFNNFNFLFTSDTTFRATRNTILLNLLFIASSTVVAVGLALLLNEVRKKTFKKLVQSFTLLPFFVSWIVVSVFAYSIFAFDQGMLNQLLQWLGLSKVNWYNTPQAWPIILTLIMVWKSAGYNSILYIATLSGVDTSYYEAAEIDGATRFQQMRYISLPMLKPTIIILTLLAIGRIMNADFGMFYGIIGDNPNLYATTDVLDTFIFRNLRVLGDVGMASAASFYQSVIAFILVLACNRWANKYQNGSGLF</sequence>
<name>A0A9X4QLR9_9BACL</name>
<evidence type="ECO:0000256" key="2">
    <source>
        <dbReference type="ARBA" id="ARBA00022448"/>
    </source>
</evidence>
<keyword evidence="5 7" id="KW-1133">Transmembrane helix</keyword>
<dbReference type="AlphaFoldDB" id="A0A9X4QLR9"/>
<comment type="similarity">
    <text evidence="7">Belongs to the binding-protein-dependent transport system permease family.</text>
</comment>
<dbReference type="CDD" id="cd06261">
    <property type="entry name" value="TM_PBP2"/>
    <property type="match status" value="1"/>
</dbReference>
<evidence type="ECO:0000256" key="7">
    <source>
        <dbReference type="RuleBase" id="RU363032"/>
    </source>
</evidence>
<dbReference type="InterPro" id="IPR035906">
    <property type="entry name" value="MetI-like_sf"/>
</dbReference>
<dbReference type="Proteomes" id="UP001153387">
    <property type="component" value="Unassembled WGS sequence"/>
</dbReference>
<dbReference type="GO" id="GO:0005886">
    <property type="term" value="C:plasma membrane"/>
    <property type="evidence" value="ECO:0007669"/>
    <property type="project" value="UniProtKB-SubCell"/>
</dbReference>
<feature type="transmembrane region" description="Helical" evidence="7">
    <location>
        <begin position="121"/>
        <end position="144"/>
    </location>
</feature>
<gene>
    <name evidence="9" type="ORF">OMP38_09725</name>
</gene>
<dbReference type="RefSeq" id="WP_277564895.1">
    <property type="nucleotide sequence ID" value="NZ_JAPDHZ010000002.1"/>
</dbReference>
<evidence type="ECO:0000313" key="9">
    <source>
        <dbReference type="EMBL" id="MDG0791119.1"/>
    </source>
</evidence>
<dbReference type="PROSITE" id="PS50928">
    <property type="entry name" value="ABC_TM1"/>
    <property type="match status" value="1"/>
</dbReference>
<proteinExistence type="inferred from homology"/>
<dbReference type="InterPro" id="IPR000515">
    <property type="entry name" value="MetI-like"/>
</dbReference>
<dbReference type="InterPro" id="IPR051393">
    <property type="entry name" value="ABC_transporter_permease"/>
</dbReference>
<keyword evidence="2 7" id="KW-0813">Transport</keyword>
<evidence type="ECO:0000256" key="1">
    <source>
        <dbReference type="ARBA" id="ARBA00004651"/>
    </source>
</evidence>
<feature type="transmembrane region" description="Helical" evidence="7">
    <location>
        <begin position="21"/>
        <end position="40"/>
    </location>
</feature>
<evidence type="ECO:0000256" key="6">
    <source>
        <dbReference type="ARBA" id="ARBA00023136"/>
    </source>
</evidence>
<dbReference type="PANTHER" id="PTHR30193:SF44">
    <property type="entry name" value="LACTOSE TRANSPORT SYSTEM PERMEASE PROTEIN LACF"/>
    <property type="match status" value="1"/>
</dbReference>
<keyword evidence="3" id="KW-1003">Cell membrane</keyword>
<feature type="transmembrane region" description="Helical" evidence="7">
    <location>
        <begin position="88"/>
        <end position="109"/>
    </location>
</feature>
<feature type="transmembrane region" description="Helical" evidence="7">
    <location>
        <begin position="229"/>
        <end position="253"/>
    </location>
</feature>
<evidence type="ECO:0000256" key="4">
    <source>
        <dbReference type="ARBA" id="ARBA00022692"/>
    </source>
</evidence>
<comment type="caution">
    <text evidence="9">The sequence shown here is derived from an EMBL/GenBank/DDBJ whole genome shotgun (WGS) entry which is preliminary data.</text>
</comment>
<accession>A0A9X4QLR9</accession>
<evidence type="ECO:0000313" key="10">
    <source>
        <dbReference type="Proteomes" id="UP001153387"/>
    </source>
</evidence>
<evidence type="ECO:0000256" key="5">
    <source>
        <dbReference type="ARBA" id="ARBA00022989"/>
    </source>
</evidence>
<dbReference type="SUPFAM" id="SSF161098">
    <property type="entry name" value="MetI-like"/>
    <property type="match status" value="1"/>
</dbReference>
<keyword evidence="6 7" id="KW-0472">Membrane</keyword>
<dbReference type="Pfam" id="PF00528">
    <property type="entry name" value="BPD_transp_1"/>
    <property type="match status" value="1"/>
</dbReference>
<comment type="subcellular location">
    <subcellularLocation>
        <location evidence="1 7">Cell membrane</location>
        <topology evidence="1 7">Multi-pass membrane protein</topology>
    </subcellularLocation>
</comment>
<dbReference type="Gene3D" id="1.10.3720.10">
    <property type="entry name" value="MetI-like"/>
    <property type="match status" value="1"/>
</dbReference>
<keyword evidence="4 7" id="KW-0812">Transmembrane</keyword>